<evidence type="ECO:0000256" key="2">
    <source>
        <dbReference type="SAM" id="MobiDB-lite"/>
    </source>
</evidence>
<gene>
    <name evidence="4" type="ORF">HAV22_10855</name>
</gene>
<evidence type="ECO:0000313" key="5">
    <source>
        <dbReference type="Proteomes" id="UP000716322"/>
    </source>
</evidence>
<comment type="caution">
    <text evidence="4">The sequence shown here is derived from an EMBL/GenBank/DDBJ whole genome shotgun (WGS) entry which is preliminary data.</text>
</comment>
<sequence length="1305" mass="139830">MKILRIGGKNLASLAGDFEVDFESEPLAAAGLFAISGPTGAGKSTLLDALCLALYDATPRLIKGPRVGNYLPDVGDETLSVADRRTLMRRGTADAFAEVDFVGNDAQRYRARWSVRRSRNRAAGALQPSTMSLQQLPGLQALGGTKTEVLAEIERRIGLSFEQFTRSVLLAQNEFSAFLRTDENERGELLETLTGSAVYSDISRRAYERWRVEQEAMRRLTERLQDQAPLGPDARAALDADHAAAQATLVAAETRQAGLERQLRWHQELERLLAAETQADGALAQARTAADSAADRRRRLATLDAVQPARALVGDLSRLAGEQRQVQTQLAAGEHDLARALDAQRQAAQGLMDAECKLDAAEDAQRAAAPQLDRAKALDATLDALAPAHAKARAAADDARTEAAQAQAALQAKTAELDASRRTLHDTGTWLAAHGAREPLATQWTRWDQRLAQAEQAAQQDAASAQALDTAKAGAEQAAGAAQRTAHALAASVELLDVRDAARREAAAALDGIDADALRTERRTLDQRREHLASLDHTWQATRTHRSRLADVDAQAAQATQARAAAQEGLDAARAAGVALDAAVGQAERMLKSAQLACADGVEKLRATLVDGDPCPVCGGTEHPYRHQDDRLHAVLDNLSAELAARRTEQRANVDLQADQRAAFEAAGERLAALARERDGLSAALAQLDAEWADNPLAATAPDGDDDHDARGRWLSAELAALRAAYDDLETRDTGLRRAVLARDVAQQAWDQANADHARLLAAAQTARGTLARLDADIAALAARREAAAAALAALLAELDPVLATACGDGWQDRWQRDPAGWRTARAHEAREWNEQAARQQRLHGAIGTLEAEHGALAARVEQAARRRADADAEFARMDTELLAHRAERAGLFEGRAVRDVEQALATAVTSARAAVNGCQAASLRAAQAEARARAAQAQAAARIADLQGELADAGERLAQWIHDFDGSDPALESVANEQQLAALLQVGAAWIAQERTVLQELDAAVRQATAISGERRAQREQHERLREDLLPPDADADADADAGAGAETPDADTHGDASDAEQVPAPTSRHDRPPALPRDAGADTVAAALHRAQVERDAAREAAAGLAMRIREDEQRRERARSMMAEIERQRAIEDRWAKLAELIGSADGKKFRNYAQQFTLDVLLGYANNHLGQLARRYRLERVVSTAGPSLALMVRDQDMGGEVRSVNSLSGGESFLVSLALALGLASLSSNRVKVESLFIDEGFGSLDSDTLGVAMDALDALQSLGRKVGVISHVQEMTERIATKVLVRPAGGGSSAVTVQC</sequence>
<proteinExistence type="predicted"/>
<feature type="domain" description="Rad50/SbcC-type AAA" evidence="3">
    <location>
        <begin position="9"/>
        <end position="215"/>
    </location>
</feature>
<dbReference type="PANTHER" id="PTHR32114:SF2">
    <property type="entry name" value="ABC TRANSPORTER ABCH.3"/>
    <property type="match status" value="1"/>
</dbReference>
<dbReference type="RefSeq" id="WP_166859085.1">
    <property type="nucleotide sequence ID" value="NZ_JAAQOM010000005.1"/>
</dbReference>
<evidence type="ECO:0000313" key="4">
    <source>
        <dbReference type="EMBL" id="NIA54133.1"/>
    </source>
</evidence>
<feature type="coiled-coil region" evidence="1">
    <location>
        <begin position="389"/>
        <end position="423"/>
    </location>
</feature>
<evidence type="ECO:0000259" key="3">
    <source>
        <dbReference type="Pfam" id="PF13476"/>
    </source>
</evidence>
<reference evidence="4 5" key="1">
    <citation type="submission" date="2020-03" db="EMBL/GenBank/DDBJ databases">
        <title>Genome sequence of strain Massilia sp. TW-1.</title>
        <authorList>
            <person name="Chaudhary D.K."/>
        </authorList>
    </citation>
    <scope>NUCLEOTIDE SEQUENCE [LARGE SCALE GENOMIC DNA]</scope>
    <source>
        <strain evidence="4 5">TW-1</strain>
    </source>
</reference>
<dbReference type="EMBL" id="JAAQOM010000005">
    <property type="protein sequence ID" value="NIA54133.1"/>
    <property type="molecule type" value="Genomic_DNA"/>
</dbReference>
<accession>A0ABX0PCB5</accession>
<organism evidence="4 5">
    <name type="scientific">Telluria antibiotica</name>
    <dbReference type="NCBI Taxonomy" id="2717319"/>
    <lineage>
        <taxon>Bacteria</taxon>
        <taxon>Pseudomonadati</taxon>
        <taxon>Pseudomonadota</taxon>
        <taxon>Betaproteobacteria</taxon>
        <taxon>Burkholderiales</taxon>
        <taxon>Oxalobacteraceae</taxon>
        <taxon>Telluria group</taxon>
        <taxon>Telluria</taxon>
    </lineage>
</organism>
<dbReference type="Pfam" id="PF13476">
    <property type="entry name" value="AAA_23"/>
    <property type="match status" value="1"/>
</dbReference>
<feature type="region of interest" description="Disordered" evidence="2">
    <location>
        <begin position="1013"/>
        <end position="1080"/>
    </location>
</feature>
<dbReference type="Proteomes" id="UP000716322">
    <property type="component" value="Unassembled WGS sequence"/>
</dbReference>
<name>A0ABX0PCB5_9BURK</name>
<dbReference type="PANTHER" id="PTHR32114">
    <property type="entry name" value="ABC TRANSPORTER ABCH.3"/>
    <property type="match status" value="1"/>
</dbReference>
<evidence type="ECO:0000256" key="1">
    <source>
        <dbReference type="SAM" id="Coils"/>
    </source>
</evidence>
<keyword evidence="1" id="KW-0175">Coiled coil</keyword>
<protein>
    <submittedName>
        <fullName evidence="4">AAA family ATPase</fullName>
    </submittedName>
</protein>
<dbReference type="SUPFAM" id="SSF52540">
    <property type="entry name" value="P-loop containing nucleoside triphosphate hydrolases"/>
    <property type="match status" value="1"/>
</dbReference>
<dbReference type="Gene3D" id="3.40.50.300">
    <property type="entry name" value="P-loop containing nucleotide triphosphate hydrolases"/>
    <property type="match status" value="2"/>
</dbReference>
<feature type="compositionally biased region" description="Basic and acidic residues" evidence="2">
    <location>
        <begin position="1014"/>
        <end position="1030"/>
    </location>
</feature>
<dbReference type="InterPro" id="IPR027417">
    <property type="entry name" value="P-loop_NTPase"/>
</dbReference>
<dbReference type="Pfam" id="PF13558">
    <property type="entry name" value="SbcC_Walker_B"/>
    <property type="match status" value="1"/>
</dbReference>
<dbReference type="InterPro" id="IPR038729">
    <property type="entry name" value="Rad50/SbcC_AAA"/>
</dbReference>
<keyword evidence="5" id="KW-1185">Reference proteome</keyword>